<accession>A0AB34JLU0</accession>
<evidence type="ECO:0000313" key="1">
    <source>
        <dbReference type="EMBL" id="KAL1522222.1"/>
    </source>
</evidence>
<proteinExistence type="predicted"/>
<dbReference type="AlphaFoldDB" id="A0AB34JLU0"/>
<keyword evidence="2" id="KW-1185">Reference proteome</keyword>
<name>A0AB34JLU0_PRYPA</name>
<dbReference type="EMBL" id="JBGBPQ010000007">
    <property type="protein sequence ID" value="KAL1522222.1"/>
    <property type="molecule type" value="Genomic_DNA"/>
</dbReference>
<reference evidence="1 2" key="1">
    <citation type="journal article" date="2024" name="Science">
        <title>Giant polyketide synthase enzymes in the biosynthesis of giant marine polyether toxins.</title>
        <authorList>
            <person name="Fallon T.R."/>
            <person name="Shende V.V."/>
            <person name="Wierzbicki I.H."/>
            <person name="Pendleton A.L."/>
            <person name="Watervoot N.F."/>
            <person name="Auber R.P."/>
            <person name="Gonzalez D.J."/>
            <person name="Wisecaver J.H."/>
            <person name="Moore B.S."/>
        </authorList>
    </citation>
    <scope>NUCLEOTIDE SEQUENCE [LARGE SCALE GENOMIC DNA]</scope>
    <source>
        <strain evidence="1 2">12B1</strain>
    </source>
</reference>
<comment type="caution">
    <text evidence="1">The sequence shown here is derived from an EMBL/GenBank/DDBJ whole genome shotgun (WGS) entry which is preliminary data.</text>
</comment>
<gene>
    <name evidence="1" type="ORF">AB1Y20_021859</name>
</gene>
<evidence type="ECO:0000313" key="2">
    <source>
        <dbReference type="Proteomes" id="UP001515480"/>
    </source>
</evidence>
<sequence>MAAAAARRRCRRTAAVVQAAARGWGTLRPPDVLLLLLVLLPVSPSSLRSAVPPSGFCASVRSMRAPSRLHARPVCRPHSFWNADPLLCTPSVRSASVALRANGLSVVVVLPRAAPSASFASLSLLPLPPCRATVRLPFVRDSPQRSTRLSPPQLLERRPSVHAERAFCVRCCLRQQSARCAVCLAQWHTSFVLPRSFLTAICPLAATRCSRPVCRPHSLWNADPFCTRQACVLRPLLSAPAVRASCCLAGAVSAFSLRTYLPALNLALDVKTGSLFTSSATKAATALAAHRPLAATAETFLLRAFGDPRVASKGEYSRALAAGTSVNDVCGKCGVGVVVAKASDGRDGEIGWERFLIGPMGEVGLIVR</sequence>
<dbReference type="Proteomes" id="UP001515480">
    <property type="component" value="Unassembled WGS sequence"/>
</dbReference>
<organism evidence="1 2">
    <name type="scientific">Prymnesium parvum</name>
    <name type="common">Toxic golden alga</name>
    <dbReference type="NCBI Taxonomy" id="97485"/>
    <lineage>
        <taxon>Eukaryota</taxon>
        <taxon>Haptista</taxon>
        <taxon>Haptophyta</taxon>
        <taxon>Prymnesiophyceae</taxon>
        <taxon>Prymnesiales</taxon>
        <taxon>Prymnesiaceae</taxon>
        <taxon>Prymnesium</taxon>
    </lineage>
</organism>
<protein>
    <submittedName>
        <fullName evidence="1">Uncharacterized protein</fullName>
    </submittedName>
</protein>